<dbReference type="InterPro" id="IPR000873">
    <property type="entry name" value="AMP-dep_synth/lig_dom"/>
</dbReference>
<keyword evidence="6" id="KW-1185">Reference proteome</keyword>
<dbReference type="InterPro" id="IPR042099">
    <property type="entry name" value="ANL_N_sf"/>
</dbReference>
<dbReference type="PANTHER" id="PTHR43201">
    <property type="entry name" value="ACYL-COA SYNTHETASE"/>
    <property type="match status" value="1"/>
</dbReference>
<dbReference type="Pfam" id="PF00501">
    <property type="entry name" value="AMP-binding"/>
    <property type="match status" value="1"/>
</dbReference>
<feature type="domain" description="AMP-dependent synthetase/ligase" evidence="3">
    <location>
        <begin position="142"/>
        <end position="324"/>
    </location>
</feature>
<keyword evidence="2" id="KW-0436">Ligase</keyword>
<evidence type="ECO:0000313" key="5">
    <source>
        <dbReference type="EMBL" id="GAA6166577.1"/>
    </source>
</evidence>
<organism evidence="5 6">
    <name type="scientific">Sessilibacter corallicola</name>
    <dbReference type="NCBI Taxonomy" id="2904075"/>
    <lineage>
        <taxon>Bacteria</taxon>
        <taxon>Pseudomonadati</taxon>
        <taxon>Pseudomonadota</taxon>
        <taxon>Gammaproteobacteria</taxon>
        <taxon>Cellvibrionales</taxon>
        <taxon>Cellvibrionaceae</taxon>
        <taxon>Sessilibacter</taxon>
    </lineage>
</organism>
<dbReference type="Gene3D" id="3.30.300.30">
    <property type="match status" value="1"/>
</dbReference>
<comment type="caution">
    <text evidence="5">The sequence shown here is derived from an EMBL/GenBank/DDBJ whole genome shotgun (WGS) entry which is preliminary data.</text>
</comment>
<evidence type="ECO:0008006" key="7">
    <source>
        <dbReference type="Google" id="ProtNLM"/>
    </source>
</evidence>
<dbReference type="InterPro" id="IPR045851">
    <property type="entry name" value="AMP-bd_C_sf"/>
</dbReference>
<dbReference type="SUPFAM" id="SSF56801">
    <property type="entry name" value="Acetyl-CoA synthetase-like"/>
    <property type="match status" value="1"/>
</dbReference>
<evidence type="ECO:0000256" key="1">
    <source>
        <dbReference type="ARBA" id="ARBA00006432"/>
    </source>
</evidence>
<evidence type="ECO:0000259" key="3">
    <source>
        <dbReference type="Pfam" id="PF00501"/>
    </source>
</evidence>
<dbReference type="Proteomes" id="UP001465153">
    <property type="component" value="Unassembled WGS sequence"/>
</dbReference>
<gene>
    <name evidence="5" type="ORF">NBRC116591_03870</name>
</gene>
<dbReference type="InterPro" id="IPR025110">
    <property type="entry name" value="AMP-bd_C"/>
</dbReference>
<accession>A0ABQ0A4K8</accession>
<evidence type="ECO:0000313" key="6">
    <source>
        <dbReference type="Proteomes" id="UP001465153"/>
    </source>
</evidence>
<reference evidence="5 6" key="1">
    <citation type="submission" date="2024-04" db="EMBL/GenBank/DDBJ databases">
        <title>Draft genome sequence of Sessilibacter corallicola NBRC 116591.</title>
        <authorList>
            <person name="Miyakawa T."/>
            <person name="Kusuya Y."/>
            <person name="Miura T."/>
        </authorList>
    </citation>
    <scope>NUCLEOTIDE SEQUENCE [LARGE SCALE GENOMIC DNA]</scope>
    <source>
        <strain evidence="5 6">KU-00831-HH</strain>
    </source>
</reference>
<evidence type="ECO:0000259" key="4">
    <source>
        <dbReference type="Pfam" id="PF13193"/>
    </source>
</evidence>
<dbReference type="Pfam" id="PF13193">
    <property type="entry name" value="AMP-binding_C"/>
    <property type="match status" value="1"/>
</dbReference>
<dbReference type="EMBL" id="BAABWN010000001">
    <property type="protein sequence ID" value="GAA6166577.1"/>
    <property type="molecule type" value="Genomic_DNA"/>
</dbReference>
<evidence type="ECO:0000256" key="2">
    <source>
        <dbReference type="ARBA" id="ARBA00022598"/>
    </source>
</evidence>
<sequence length="461" mass="50839">MPKSALPIPLRFNAASTATISDDNHTLSYSEFNQCISEYHNTLAEMTLSERKLTETVLVSIEQSVHYLALMLACFGQKKGFIFFASTGKIPDRLSACDRICLDQDNNISLVTHKQIDTQVDNSASQPADQSLAMSGKLGFLSSGSVGDPKVILHQAPSLIANSQNARHLLPLSDEDKVLIPVPISHMYGFGAAALTSLCSGASLQLTLGLNLLKWRKIENTCHPSCVFFTPSLLDAISAKISYQHTLKFIVTAGDCVNTRYLRTWADKTQYWLNLYGSTELGVIGIASLLHDDLLNEATEKIEFTPCNNVHVYCQDEQLHIVHPHAFVGYLNQCVSLSPFKTGDLGHVESNGRFSVNGRADFSVNREGRLLAFAQLEMELKKHASVENVVLVPGPKDSKGKTLIACCEGVSEEQLITLKQTWRRHLPAYAVPSELKIVDPLPRLANGKLNRKKLEEVITHV</sequence>
<proteinExistence type="inferred from homology"/>
<feature type="domain" description="AMP-binding enzyme C-terminal" evidence="4">
    <location>
        <begin position="376"/>
        <end position="448"/>
    </location>
</feature>
<name>A0ABQ0A4K8_9GAMM</name>
<dbReference type="PANTHER" id="PTHR43201:SF5">
    <property type="entry name" value="MEDIUM-CHAIN ACYL-COA LIGASE ACSF2, MITOCHONDRIAL"/>
    <property type="match status" value="1"/>
</dbReference>
<comment type="similarity">
    <text evidence="1">Belongs to the ATP-dependent AMP-binding enzyme family.</text>
</comment>
<dbReference type="Gene3D" id="3.40.50.12780">
    <property type="entry name" value="N-terminal domain of ligase-like"/>
    <property type="match status" value="1"/>
</dbReference>
<dbReference type="RefSeq" id="WP_353301477.1">
    <property type="nucleotide sequence ID" value="NZ_BAABWN010000001.1"/>
</dbReference>
<protein>
    <recommendedName>
        <fullName evidence="7">AMP-dependent synthetase/ligase domain-containing protein</fullName>
    </recommendedName>
</protein>